<feature type="non-terminal residue" evidence="3">
    <location>
        <position position="1"/>
    </location>
</feature>
<reference evidence="3" key="1">
    <citation type="journal article" date="2021" name="Sci. Adv.">
        <title>The American lobster genome reveals insights on longevity, neural, and immune adaptations.</title>
        <authorList>
            <person name="Polinski J.M."/>
            <person name="Zimin A.V."/>
            <person name="Clark K.F."/>
            <person name="Kohn A.B."/>
            <person name="Sadowski N."/>
            <person name="Timp W."/>
            <person name="Ptitsyn A."/>
            <person name="Khanna P."/>
            <person name="Romanova D.Y."/>
            <person name="Williams P."/>
            <person name="Greenwood S.J."/>
            <person name="Moroz L.L."/>
            <person name="Walt D.R."/>
            <person name="Bodnar A.G."/>
        </authorList>
    </citation>
    <scope>NUCLEOTIDE SEQUENCE</scope>
    <source>
        <strain evidence="3">GMGI-L3</strain>
    </source>
</reference>
<organism evidence="3 4">
    <name type="scientific">Homarus americanus</name>
    <name type="common">American lobster</name>
    <dbReference type="NCBI Taxonomy" id="6706"/>
    <lineage>
        <taxon>Eukaryota</taxon>
        <taxon>Metazoa</taxon>
        <taxon>Ecdysozoa</taxon>
        <taxon>Arthropoda</taxon>
        <taxon>Crustacea</taxon>
        <taxon>Multicrustacea</taxon>
        <taxon>Malacostraca</taxon>
        <taxon>Eumalacostraca</taxon>
        <taxon>Eucarida</taxon>
        <taxon>Decapoda</taxon>
        <taxon>Pleocyemata</taxon>
        <taxon>Astacidea</taxon>
        <taxon>Nephropoidea</taxon>
        <taxon>Nephropidae</taxon>
        <taxon>Homarus</taxon>
    </lineage>
</organism>
<accession>A0A8J5KGJ0</accession>
<evidence type="ECO:0000256" key="1">
    <source>
        <dbReference type="ARBA" id="ARBA00023157"/>
    </source>
</evidence>
<dbReference type="SUPFAM" id="SSF48239">
    <property type="entry name" value="Terpenoid cyclases/Protein prenyltransferases"/>
    <property type="match status" value="2"/>
</dbReference>
<keyword evidence="1" id="KW-1015">Disulfide bond</keyword>
<feature type="domain" description="Alpha-macroglobulin-like TED" evidence="2">
    <location>
        <begin position="30"/>
        <end position="125"/>
    </location>
</feature>
<dbReference type="InterPro" id="IPR050473">
    <property type="entry name" value="A2M/Complement_sys"/>
</dbReference>
<dbReference type="InterPro" id="IPR047565">
    <property type="entry name" value="Alpha-macroglob_thiol-ester_cl"/>
</dbReference>
<protein>
    <submittedName>
        <fullName evidence="3">CD109 antigen-like 4</fullName>
    </submittedName>
</protein>
<dbReference type="InterPro" id="IPR019742">
    <property type="entry name" value="MacrogloblnA2_CS"/>
</dbReference>
<proteinExistence type="predicted"/>
<dbReference type="AlphaFoldDB" id="A0A8J5KGJ0"/>
<evidence type="ECO:0000259" key="2">
    <source>
        <dbReference type="Pfam" id="PF07678"/>
    </source>
</evidence>
<evidence type="ECO:0000313" key="4">
    <source>
        <dbReference type="Proteomes" id="UP000747542"/>
    </source>
</evidence>
<feature type="domain" description="Alpha-macroglobulin-like TED" evidence="2">
    <location>
        <begin position="151"/>
        <end position="206"/>
    </location>
</feature>
<comment type="caution">
    <text evidence="3">The sequence shown here is derived from an EMBL/GenBank/DDBJ whole genome shotgun (WGS) entry which is preliminary data.</text>
</comment>
<dbReference type="EMBL" id="JAHLQT010018664">
    <property type="protein sequence ID" value="KAG7168924.1"/>
    <property type="molecule type" value="Genomic_DNA"/>
</dbReference>
<sequence>FETGEDSLEAWELETPSAIVEGSERAWVTAVGDLLALTLENLGHLIRMPYGCGEQNMVNFAPNIYIMQYLEASHQTTPESTKKLLNFMKTGYQRELLYRRNDGSYSAFGNADNSGSTWLTAFVLKPGMTPVVPQFVWLPSAYRPTPPRTPTPWPSRKSKAVAVETAGYSVMTMMTLDPKKYEQQARKVVKWITAQRNGQGGFYSTQ</sequence>
<dbReference type="PROSITE" id="PS00477">
    <property type="entry name" value="ALPHA_2_MACROGLOBULIN"/>
    <property type="match status" value="1"/>
</dbReference>
<gene>
    <name evidence="3" type="primary">Cd109-L4</name>
    <name evidence="3" type="ORF">Hamer_G011601</name>
</gene>
<feature type="non-terminal residue" evidence="3">
    <location>
        <position position="206"/>
    </location>
</feature>
<keyword evidence="4" id="KW-1185">Reference proteome</keyword>
<dbReference type="Proteomes" id="UP000747542">
    <property type="component" value="Unassembled WGS sequence"/>
</dbReference>
<dbReference type="Pfam" id="PF07678">
    <property type="entry name" value="TED_complement"/>
    <property type="match status" value="2"/>
</dbReference>
<dbReference type="SMART" id="SM01419">
    <property type="entry name" value="Thiol-ester_cl"/>
    <property type="match status" value="1"/>
</dbReference>
<dbReference type="Gene3D" id="1.50.10.20">
    <property type="match status" value="2"/>
</dbReference>
<dbReference type="GO" id="GO:0005615">
    <property type="term" value="C:extracellular space"/>
    <property type="evidence" value="ECO:0007669"/>
    <property type="project" value="InterPro"/>
</dbReference>
<dbReference type="PANTHER" id="PTHR11412:SF171">
    <property type="entry name" value="PREGNANCY ZONE PROTEIN-LIKE PROTEIN"/>
    <property type="match status" value="1"/>
</dbReference>
<dbReference type="InterPro" id="IPR008930">
    <property type="entry name" value="Terpenoid_cyclase/PrenylTrfase"/>
</dbReference>
<dbReference type="InterPro" id="IPR011626">
    <property type="entry name" value="Alpha-macroglobulin_TED"/>
</dbReference>
<evidence type="ECO:0000313" key="3">
    <source>
        <dbReference type="EMBL" id="KAG7168924.1"/>
    </source>
</evidence>
<name>A0A8J5KGJ0_HOMAM</name>
<dbReference type="PANTHER" id="PTHR11412">
    <property type="entry name" value="MACROGLOBULIN / COMPLEMENT"/>
    <property type="match status" value="1"/>
</dbReference>